<proteinExistence type="predicted"/>
<dbReference type="WBParaSite" id="Pan_g92.t1">
    <property type="protein sequence ID" value="Pan_g92.t1"/>
    <property type="gene ID" value="Pan_g92"/>
</dbReference>
<dbReference type="InterPro" id="IPR000477">
    <property type="entry name" value="RT_dom"/>
</dbReference>
<evidence type="ECO:0000313" key="2">
    <source>
        <dbReference type="Proteomes" id="UP000492821"/>
    </source>
</evidence>
<dbReference type="InterPro" id="IPR043502">
    <property type="entry name" value="DNA/RNA_pol_sf"/>
</dbReference>
<sequence>VINCSSKTSKNDRSLNDCVHQGPDLLPQLLGILIRSRPRQYLMSGDVEKAFHQIVLDPNDRDYVRIIWLRDITKPCDDDNLVVYRFARVLFGLKTSPFLLSAVLRYHFMSSPGNEAVILNTYVDNVFVFTDDKEFAVHEKFRLKDLLKDACMNLRCFFSNDFEIDSVFDDSEKYTGEVTKILGIEYDKVSDCFVFNIEIADTGLVWTPARIIKAQLQVFDPLGLLLPTFVPIKAFLHKLTKLKVPLKKPLSPHHDAEWREILRSYTVPCRISIRRYAGRAESYELHVFSDASSSFVAACAYLRVKHPDGSFTVTLLMARSKVKDDLIRDVDD</sequence>
<feature type="domain" description="Reverse transcriptase" evidence="1">
    <location>
        <begin position="33"/>
        <end position="138"/>
    </location>
</feature>
<dbReference type="AlphaFoldDB" id="A0A7E4WCD2"/>
<dbReference type="Gene3D" id="3.30.70.270">
    <property type="match status" value="1"/>
</dbReference>
<dbReference type="InterPro" id="IPR008042">
    <property type="entry name" value="Retrotrans_Pao"/>
</dbReference>
<name>A0A7E4WCD2_PANRE</name>
<dbReference type="Pfam" id="PF00078">
    <property type="entry name" value="RVT_1"/>
    <property type="match status" value="1"/>
</dbReference>
<organism evidence="2 3">
    <name type="scientific">Panagrellus redivivus</name>
    <name type="common">Microworm</name>
    <dbReference type="NCBI Taxonomy" id="6233"/>
    <lineage>
        <taxon>Eukaryota</taxon>
        <taxon>Metazoa</taxon>
        <taxon>Ecdysozoa</taxon>
        <taxon>Nematoda</taxon>
        <taxon>Chromadorea</taxon>
        <taxon>Rhabditida</taxon>
        <taxon>Tylenchina</taxon>
        <taxon>Panagrolaimomorpha</taxon>
        <taxon>Panagrolaimoidea</taxon>
        <taxon>Panagrolaimidae</taxon>
        <taxon>Panagrellus</taxon>
    </lineage>
</organism>
<dbReference type="SUPFAM" id="SSF56672">
    <property type="entry name" value="DNA/RNA polymerases"/>
    <property type="match status" value="1"/>
</dbReference>
<reference evidence="3" key="2">
    <citation type="submission" date="2020-10" db="UniProtKB">
        <authorList>
            <consortium name="WormBaseParasite"/>
        </authorList>
    </citation>
    <scope>IDENTIFICATION</scope>
</reference>
<keyword evidence="2" id="KW-1185">Reference proteome</keyword>
<accession>A0A7E4WCD2</accession>
<evidence type="ECO:0000259" key="1">
    <source>
        <dbReference type="Pfam" id="PF00078"/>
    </source>
</evidence>
<dbReference type="Proteomes" id="UP000492821">
    <property type="component" value="Unassembled WGS sequence"/>
</dbReference>
<protein>
    <submittedName>
        <fullName evidence="3">Reverse transcriptase domain-containing protein</fullName>
    </submittedName>
</protein>
<dbReference type="Pfam" id="PF05380">
    <property type="entry name" value="Peptidase_A17"/>
    <property type="match status" value="1"/>
</dbReference>
<dbReference type="PANTHER" id="PTHR47331">
    <property type="entry name" value="PHD-TYPE DOMAIN-CONTAINING PROTEIN"/>
    <property type="match status" value="1"/>
</dbReference>
<dbReference type="InterPro" id="IPR043128">
    <property type="entry name" value="Rev_trsase/Diguanyl_cyclase"/>
</dbReference>
<dbReference type="Gene3D" id="3.10.10.10">
    <property type="entry name" value="HIV Type 1 Reverse Transcriptase, subunit A, domain 1"/>
    <property type="match status" value="1"/>
</dbReference>
<evidence type="ECO:0000313" key="3">
    <source>
        <dbReference type="WBParaSite" id="Pan_g92.t1"/>
    </source>
</evidence>
<reference evidence="2" key="1">
    <citation type="journal article" date="2013" name="Genetics">
        <title>The draft genome and transcriptome of Panagrellus redivivus are shaped by the harsh demands of a free-living lifestyle.</title>
        <authorList>
            <person name="Srinivasan J."/>
            <person name="Dillman A.R."/>
            <person name="Macchietto M.G."/>
            <person name="Heikkinen L."/>
            <person name="Lakso M."/>
            <person name="Fracchia K.M."/>
            <person name="Antoshechkin I."/>
            <person name="Mortazavi A."/>
            <person name="Wong G."/>
            <person name="Sternberg P.W."/>
        </authorList>
    </citation>
    <scope>NUCLEOTIDE SEQUENCE [LARGE SCALE GENOMIC DNA]</scope>
    <source>
        <strain evidence="2">MT8872</strain>
    </source>
</reference>